<evidence type="ECO:0000313" key="8">
    <source>
        <dbReference type="EMBL" id="PON20790.1"/>
    </source>
</evidence>
<evidence type="ECO:0000259" key="7">
    <source>
        <dbReference type="Pfam" id="PF24476"/>
    </source>
</evidence>
<feature type="active site" description="Charge relay system" evidence="5">
    <location>
        <position position="677"/>
    </location>
</feature>
<feature type="domain" description="DUF7580" evidence="7">
    <location>
        <begin position="216"/>
        <end position="530"/>
    </location>
</feature>
<dbReference type="AlphaFoldDB" id="A0A2P4Z914"/>
<evidence type="ECO:0000256" key="5">
    <source>
        <dbReference type="PROSITE-ProRule" id="PRU01240"/>
    </source>
</evidence>
<dbReference type="SUPFAM" id="SSF52743">
    <property type="entry name" value="Subtilisin-like"/>
    <property type="match status" value="1"/>
</dbReference>
<accession>A0A2P4Z914</accession>
<gene>
    <name evidence="8" type="ORF">TGAM01_v210298</name>
</gene>
<reference evidence="8 9" key="1">
    <citation type="journal article" date="2016" name="Genome Announc.">
        <title>Draft Whole-Genome Sequence of Trichoderma gamsii T6085, a Promising Biocontrol Agent of Fusarium Head Blight on Wheat.</title>
        <authorList>
            <person name="Baroncelli R."/>
            <person name="Zapparata A."/>
            <person name="Piaggeschi G."/>
            <person name="Sarrocco S."/>
            <person name="Vannacci G."/>
        </authorList>
    </citation>
    <scope>NUCLEOTIDE SEQUENCE [LARGE SCALE GENOMIC DNA]</scope>
    <source>
        <strain evidence="8 9">T6085</strain>
    </source>
</reference>
<evidence type="ECO:0000313" key="9">
    <source>
        <dbReference type="Proteomes" id="UP000054821"/>
    </source>
</evidence>
<feature type="active site" description="Charge relay system" evidence="5">
    <location>
        <position position="638"/>
    </location>
</feature>
<dbReference type="CDD" id="cd00306">
    <property type="entry name" value="Peptidases_S8_S53"/>
    <property type="match status" value="1"/>
</dbReference>
<evidence type="ECO:0000256" key="2">
    <source>
        <dbReference type="ARBA" id="ARBA00022670"/>
    </source>
</evidence>
<protein>
    <submittedName>
        <fullName evidence="8">Uncharacterized protein</fullName>
    </submittedName>
</protein>
<dbReference type="Pfam" id="PF24476">
    <property type="entry name" value="DUF7580"/>
    <property type="match status" value="1"/>
</dbReference>
<dbReference type="PANTHER" id="PTHR43806">
    <property type="entry name" value="PEPTIDASE S8"/>
    <property type="match status" value="1"/>
</dbReference>
<evidence type="ECO:0000256" key="1">
    <source>
        <dbReference type="ARBA" id="ARBA00011073"/>
    </source>
</evidence>
<organism evidence="8 9">
    <name type="scientific">Trichoderma gamsii</name>
    <dbReference type="NCBI Taxonomy" id="398673"/>
    <lineage>
        <taxon>Eukaryota</taxon>
        <taxon>Fungi</taxon>
        <taxon>Dikarya</taxon>
        <taxon>Ascomycota</taxon>
        <taxon>Pezizomycotina</taxon>
        <taxon>Sordariomycetes</taxon>
        <taxon>Hypocreomycetidae</taxon>
        <taxon>Hypocreales</taxon>
        <taxon>Hypocreaceae</taxon>
        <taxon>Trichoderma</taxon>
    </lineage>
</organism>
<dbReference type="GeneID" id="29990245"/>
<dbReference type="InterPro" id="IPR000209">
    <property type="entry name" value="Peptidase_S8/S53_dom"/>
</dbReference>
<dbReference type="Proteomes" id="UP000054821">
    <property type="component" value="Unassembled WGS sequence"/>
</dbReference>
<dbReference type="GO" id="GO:0006508">
    <property type="term" value="P:proteolysis"/>
    <property type="evidence" value="ECO:0007669"/>
    <property type="project" value="UniProtKB-KW"/>
</dbReference>
<dbReference type="Pfam" id="PF00082">
    <property type="entry name" value="Peptidase_S8"/>
    <property type="match status" value="1"/>
</dbReference>
<keyword evidence="9" id="KW-1185">Reference proteome</keyword>
<feature type="domain" description="Peptidase S8/S53" evidence="6">
    <location>
        <begin position="630"/>
        <end position="843"/>
    </location>
</feature>
<dbReference type="InterPro" id="IPR036852">
    <property type="entry name" value="Peptidase_S8/S53_dom_sf"/>
</dbReference>
<dbReference type="InterPro" id="IPR015500">
    <property type="entry name" value="Peptidase_S8_subtilisin-rel"/>
</dbReference>
<proteinExistence type="inferred from homology"/>
<dbReference type="InterPro" id="IPR050131">
    <property type="entry name" value="Peptidase_S8_subtilisin-like"/>
</dbReference>
<evidence type="ECO:0000256" key="4">
    <source>
        <dbReference type="ARBA" id="ARBA00022825"/>
    </source>
</evidence>
<dbReference type="InterPro" id="IPR056002">
    <property type="entry name" value="DUF7580"/>
</dbReference>
<evidence type="ECO:0000256" key="3">
    <source>
        <dbReference type="ARBA" id="ARBA00022801"/>
    </source>
</evidence>
<comment type="similarity">
    <text evidence="1 5">Belongs to the peptidase S8 family.</text>
</comment>
<evidence type="ECO:0000259" key="6">
    <source>
        <dbReference type="Pfam" id="PF00082"/>
    </source>
</evidence>
<comment type="caution">
    <text evidence="8">The sequence shown here is derived from an EMBL/GenBank/DDBJ whole genome shotgun (WGS) entry which is preliminary data.</text>
</comment>
<name>A0A2P4Z914_9HYPO</name>
<feature type="active site" description="Charge relay system" evidence="5">
    <location>
        <position position="824"/>
    </location>
</feature>
<dbReference type="RefSeq" id="XP_018656657.1">
    <property type="nucleotide sequence ID" value="XM_018810162.1"/>
</dbReference>
<dbReference type="PRINTS" id="PR00723">
    <property type="entry name" value="SUBTILISIN"/>
</dbReference>
<dbReference type="PROSITE" id="PS51892">
    <property type="entry name" value="SUBTILASE"/>
    <property type="match status" value="1"/>
</dbReference>
<dbReference type="EMBL" id="JPDN02000060">
    <property type="protein sequence ID" value="PON20790.1"/>
    <property type="molecule type" value="Genomic_DNA"/>
</dbReference>
<sequence length="934" mass="106241">MQLYEADVQLFLATVQAFVDVLPPCPKRKSNAAQKDESTEAKNRLERDNFIRILRIDMTEVSGDSTKDRMMCDVPDGDAFEKAREALEDLLLMMNERVDDGIPKEDSNDPPPNFAKLCALKALLQPHNSIPTTEASITLPHTISTWISWPREGTEPAHYRRITKTVKQFKETMRDIHMANSYLESTQVEIKQPYYHSHLSQEDTSYKKRALDDIQQAHRLCELAKSLVKVFKKAPVPCQLNHSAHIHLSGFEKDEIDMFISICDEPEFRKWQIVHWANSGSLKSPDLQHNPMSSFCSLLKTSLKNRSRLRMQLQRDGCWSSQKRETSDRFIKLNVPKKKLSNWLRPGKDGETVTTGLYKLTNKKKLYLALKIARSLLCLLGSPLIRSPLTSQRIFIDETADETSYDLNIKPYILEELNRCLHEEESQKSAGAQSAMLYLGVLFWEIFIGEEVEVLEDDKEDYEAEDENGIQTLFNALTRAEVNKRESDFTDRSCLDLIANCLNLYPDAEVVDAEFRTNFYESIVEPLITSFSAYSFPNKAEIAVKNKSASKPTSLNRDFNARQNIDNEIRFQKGGLFDTYDQTDDQKRTQTDNNTKDFVSRMSRFMANYILPLPDDPVEEITSDSDPLKRNIRIAVLDTGFCVDSRDELVSEGEERIVQKRNFFSTDEDDHIDTYSHGTHVIRLLLRFAPNAKIILAKISKSKHEVAKSHQIVEALNWVSSDERKADIIVLSFGLDPTSGMKESIKRLVEAGKIIFAAASNSGGNQTRAFPANQDGVFCIHVSDGLGNKVGINPTPVSDDNFSTLGNAIDSKWKGDEVYINGSSFAAPVAAAIAANALEFIRHHLTAAGDRPMEFYTPKVMRDLFQCLSDRIDGYDYVKPWKRYLWDNKTNIEEICTALRALERYGAKWWIQRTSETSFPGFGKPRCDPEDGTD</sequence>
<dbReference type="STRING" id="398673.A0A2P4Z914"/>
<keyword evidence="4 5" id="KW-0720">Serine protease</keyword>
<dbReference type="GO" id="GO:0004252">
    <property type="term" value="F:serine-type endopeptidase activity"/>
    <property type="evidence" value="ECO:0007669"/>
    <property type="project" value="UniProtKB-UniRule"/>
</dbReference>
<keyword evidence="3 5" id="KW-0378">Hydrolase</keyword>
<dbReference type="Gene3D" id="3.40.50.200">
    <property type="entry name" value="Peptidase S8/S53 domain"/>
    <property type="match status" value="1"/>
</dbReference>
<keyword evidence="2 5" id="KW-0645">Protease</keyword>
<dbReference type="PANTHER" id="PTHR43806:SF11">
    <property type="entry name" value="CEREVISIN-RELATED"/>
    <property type="match status" value="1"/>
</dbReference>